<gene>
    <name evidence="3" type="ORF">I5907_07335</name>
</gene>
<sequence>MAYKKFQADYLFTGTAMLGADNVLITDEAGVIQEIVPAAEAGGDIQQLPGILTPGFVNCHCHLELSHMKGLIPEHTGLVDFVFKVVTQRHFAEDEILQAIANAETEMLANGIVATGDICNNTLTLQQKLQQQMAYYNFVEVSGWLPSVANNRFENSRTIYHAFAAADERINARTTLVPHAPYSVSDELWHYIQPFFAGKTVSIHNQETAFEDELFLSNSGDFVRMYDMMKINHAHFKPTGLSSLRSYFTRLQPAQSVLLVHNTFTKAADIDFVQRNEGNTAGEVFFCLCINANLYIENALPPVRLLREHNCRIVLGTDSLASNHSLSILDEMKTLSKHFPGIETETLLQWATINGAHALQMQDSLGSFERGKKPGVVLICNTYNELFTNKTTATLLL</sequence>
<feature type="domain" description="Amidohydrolase-related" evidence="2">
    <location>
        <begin position="51"/>
        <end position="379"/>
    </location>
</feature>
<evidence type="ECO:0000256" key="1">
    <source>
        <dbReference type="ARBA" id="ARBA00022801"/>
    </source>
</evidence>
<accession>A0A931E5T6</accession>
<evidence type="ECO:0000313" key="4">
    <source>
        <dbReference type="Proteomes" id="UP000628448"/>
    </source>
</evidence>
<organism evidence="3 4">
    <name type="scientific">Panacibacter microcysteis</name>
    <dbReference type="NCBI Taxonomy" id="2793269"/>
    <lineage>
        <taxon>Bacteria</taxon>
        <taxon>Pseudomonadati</taxon>
        <taxon>Bacteroidota</taxon>
        <taxon>Chitinophagia</taxon>
        <taxon>Chitinophagales</taxon>
        <taxon>Chitinophagaceae</taxon>
        <taxon>Panacibacter</taxon>
    </lineage>
</organism>
<dbReference type="InterPro" id="IPR006680">
    <property type="entry name" value="Amidohydro-rel"/>
</dbReference>
<dbReference type="GO" id="GO:0016787">
    <property type="term" value="F:hydrolase activity"/>
    <property type="evidence" value="ECO:0007669"/>
    <property type="project" value="UniProtKB-KW"/>
</dbReference>
<dbReference type="AlphaFoldDB" id="A0A931E5T6"/>
<dbReference type="Pfam" id="PF01979">
    <property type="entry name" value="Amidohydro_1"/>
    <property type="match status" value="1"/>
</dbReference>
<dbReference type="PANTHER" id="PTHR43794:SF11">
    <property type="entry name" value="AMIDOHYDROLASE-RELATED DOMAIN-CONTAINING PROTEIN"/>
    <property type="match status" value="1"/>
</dbReference>
<dbReference type="InterPro" id="IPR032466">
    <property type="entry name" value="Metal_Hydrolase"/>
</dbReference>
<keyword evidence="4" id="KW-1185">Reference proteome</keyword>
<name>A0A931E5T6_9BACT</name>
<dbReference type="EMBL" id="JADWYR010000001">
    <property type="protein sequence ID" value="MBG9376041.1"/>
    <property type="molecule type" value="Genomic_DNA"/>
</dbReference>
<protein>
    <submittedName>
        <fullName evidence="3">Amidohydrolase family protein</fullName>
    </submittedName>
</protein>
<proteinExistence type="predicted"/>
<dbReference type="RefSeq" id="WP_196990063.1">
    <property type="nucleotide sequence ID" value="NZ_JADWYR010000001.1"/>
</dbReference>
<reference evidence="3" key="1">
    <citation type="submission" date="2020-11" db="EMBL/GenBank/DDBJ databases">
        <title>Bacterial whole genome sequence for Panacibacter sp. DH6.</title>
        <authorList>
            <person name="Le V."/>
            <person name="Ko S."/>
            <person name="Ahn C.-Y."/>
            <person name="Oh H.-M."/>
        </authorList>
    </citation>
    <scope>NUCLEOTIDE SEQUENCE</scope>
    <source>
        <strain evidence="3">DH6</strain>
    </source>
</reference>
<dbReference type="Gene3D" id="3.20.20.140">
    <property type="entry name" value="Metal-dependent hydrolases"/>
    <property type="match status" value="1"/>
</dbReference>
<dbReference type="PANTHER" id="PTHR43794">
    <property type="entry name" value="AMINOHYDROLASE SSNA-RELATED"/>
    <property type="match status" value="1"/>
</dbReference>
<dbReference type="InterPro" id="IPR050287">
    <property type="entry name" value="MTA/SAH_deaminase"/>
</dbReference>
<evidence type="ECO:0000259" key="2">
    <source>
        <dbReference type="Pfam" id="PF01979"/>
    </source>
</evidence>
<dbReference type="Proteomes" id="UP000628448">
    <property type="component" value="Unassembled WGS sequence"/>
</dbReference>
<keyword evidence="1" id="KW-0378">Hydrolase</keyword>
<comment type="caution">
    <text evidence="3">The sequence shown here is derived from an EMBL/GenBank/DDBJ whole genome shotgun (WGS) entry which is preliminary data.</text>
</comment>
<evidence type="ECO:0000313" key="3">
    <source>
        <dbReference type="EMBL" id="MBG9376041.1"/>
    </source>
</evidence>
<dbReference type="SUPFAM" id="SSF51556">
    <property type="entry name" value="Metallo-dependent hydrolases"/>
    <property type="match status" value="1"/>
</dbReference>